<dbReference type="KEGG" id="bcom:BAUCODRAFT_23144"/>
<dbReference type="eggNOG" id="ENOG502T2V3">
    <property type="taxonomic scope" value="Eukaryota"/>
</dbReference>
<feature type="region of interest" description="Disordered" evidence="2">
    <location>
        <begin position="319"/>
        <end position="480"/>
    </location>
</feature>
<feature type="compositionally biased region" description="Acidic residues" evidence="2">
    <location>
        <begin position="18"/>
        <end position="29"/>
    </location>
</feature>
<keyword evidence="1" id="KW-0175">Coiled coil</keyword>
<dbReference type="AlphaFoldDB" id="M2LUS3"/>
<evidence type="ECO:0000256" key="1">
    <source>
        <dbReference type="SAM" id="Coils"/>
    </source>
</evidence>
<dbReference type="RefSeq" id="XP_007674319.1">
    <property type="nucleotide sequence ID" value="XM_007676129.1"/>
</dbReference>
<gene>
    <name evidence="3" type="ORF">BAUCODRAFT_23144</name>
</gene>
<feature type="region of interest" description="Disordered" evidence="2">
    <location>
        <begin position="1"/>
        <end position="47"/>
    </location>
</feature>
<dbReference type="HOGENOM" id="CLU_568556_0_0_1"/>
<feature type="compositionally biased region" description="Basic and acidic residues" evidence="2">
    <location>
        <begin position="356"/>
        <end position="404"/>
    </location>
</feature>
<feature type="region of interest" description="Disordered" evidence="2">
    <location>
        <begin position="92"/>
        <end position="124"/>
    </location>
</feature>
<reference evidence="3 4" key="1">
    <citation type="journal article" date="2012" name="PLoS Pathog.">
        <title>Diverse lifestyles and strategies of plant pathogenesis encoded in the genomes of eighteen Dothideomycetes fungi.</title>
        <authorList>
            <person name="Ohm R.A."/>
            <person name="Feau N."/>
            <person name="Henrissat B."/>
            <person name="Schoch C.L."/>
            <person name="Horwitz B.A."/>
            <person name="Barry K.W."/>
            <person name="Condon B.J."/>
            <person name="Copeland A.C."/>
            <person name="Dhillon B."/>
            <person name="Glaser F."/>
            <person name="Hesse C.N."/>
            <person name="Kosti I."/>
            <person name="LaButti K."/>
            <person name="Lindquist E.A."/>
            <person name="Lucas S."/>
            <person name="Salamov A.A."/>
            <person name="Bradshaw R.E."/>
            <person name="Ciuffetti L."/>
            <person name="Hamelin R.C."/>
            <person name="Kema G.H.J."/>
            <person name="Lawrence C."/>
            <person name="Scott J.A."/>
            <person name="Spatafora J.W."/>
            <person name="Turgeon B.G."/>
            <person name="de Wit P.J.G.M."/>
            <person name="Zhong S."/>
            <person name="Goodwin S.B."/>
            <person name="Grigoriev I.V."/>
        </authorList>
    </citation>
    <scope>NUCLEOTIDE SEQUENCE [LARGE SCALE GENOMIC DNA]</scope>
    <source>
        <strain evidence="3 4">UAMH 10762</strain>
    </source>
</reference>
<protein>
    <submittedName>
        <fullName evidence="3">Uncharacterized protein</fullName>
    </submittedName>
</protein>
<dbReference type="Proteomes" id="UP000011761">
    <property type="component" value="Unassembled WGS sequence"/>
</dbReference>
<keyword evidence="4" id="KW-1185">Reference proteome</keyword>
<proteinExistence type="predicted"/>
<evidence type="ECO:0000256" key="2">
    <source>
        <dbReference type="SAM" id="MobiDB-lite"/>
    </source>
</evidence>
<accession>M2LUS3</accession>
<sequence length="480" mass="53850">MDWLSSMGLNDFHQPHDEDFEEDNEEDFYDNGTMNEQDATAGATSGDANHLLNTLLPAVIKAKTEQTTSQEARKAENQKKAEMLRAQLLAKRQNTPMKAASSRAETPAAKGASTPHPPQMIQQQKPSTMAKHSLSDNLGLDQMIEEARVAADVKAKDQPTINGMKDQNQSILLATPKSEVKPANNIQQPPELETSIQQQPQAELITDKPKPESCPQQLKDPYFTDLAAWLEITGYHDVSYRTAKLRTYKQRKALEEEAARIAEKLEELRRQEQEEMEALRSSTFHLVSQRPDAPPPALPTHVPASDAVQMAAVASKLTNGVKRAHSPAPVDRTVKRRGEPPSTDGFRIRGANESPTEAHRPPFPKMMERRISYSDARRPSLDDARSRDPSLERRQGYYKREGERPGPPPRADSRYDQYTPQRDSRVMARAEYSLGGYASAPRPHTWTRSDHQHQQFRGSAGLELPKGGQSTSSVRRELMR</sequence>
<dbReference type="EMBL" id="KB445553">
    <property type="protein sequence ID" value="EMC98357.1"/>
    <property type="molecule type" value="Genomic_DNA"/>
</dbReference>
<dbReference type="GeneID" id="19109998"/>
<name>M2LUS3_BAUPA</name>
<evidence type="ECO:0000313" key="3">
    <source>
        <dbReference type="EMBL" id="EMC98357.1"/>
    </source>
</evidence>
<feature type="compositionally biased region" description="Polar residues" evidence="2">
    <location>
        <begin position="32"/>
        <end position="47"/>
    </location>
</feature>
<dbReference type="OrthoDB" id="6103986at2759"/>
<organism evidence="3 4">
    <name type="scientific">Baudoinia panamericana (strain UAMH 10762)</name>
    <name type="common">Angels' share fungus</name>
    <name type="synonym">Baudoinia compniacensis (strain UAMH 10762)</name>
    <dbReference type="NCBI Taxonomy" id="717646"/>
    <lineage>
        <taxon>Eukaryota</taxon>
        <taxon>Fungi</taxon>
        <taxon>Dikarya</taxon>
        <taxon>Ascomycota</taxon>
        <taxon>Pezizomycotina</taxon>
        <taxon>Dothideomycetes</taxon>
        <taxon>Dothideomycetidae</taxon>
        <taxon>Mycosphaerellales</taxon>
        <taxon>Teratosphaeriaceae</taxon>
        <taxon>Baudoinia</taxon>
    </lineage>
</organism>
<feature type="coiled-coil region" evidence="1">
    <location>
        <begin position="251"/>
        <end position="282"/>
    </location>
</feature>
<evidence type="ECO:0000313" key="4">
    <source>
        <dbReference type="Proteomes" id="UP000011761"/>
    </source>
</evidence>